<protein>
    <submittedName>
        <fullName evidence="2">Class I glutamine amidotransferase-like protein</fullName>
    </submittedName>
</protein>
<dbReference type="PANTHER" id="PTHR43130:SF7">
    <property type="entry name" value="DJ-1_PFPI DOMAIN-CONTAINING PROTEIN"/>
    <property type="match status" value="1"/>
</dbReference>
<evidence type="ECO:0000313" key="3">
    <source>
        <dbReference type="Proteomes" id="UP000799536"/>
    </source>
</evidence>
<dbReference type="AlphaFoldDB" id="A0A9P4JDJ3"/>
<sequence length="247" mass="26288">MAPNSPVHIGVLIVPPVQLLDISPVDLFAMMTKSYLSACKLPDPLIAQGLDLKITWISFSGPNTLGKLTADASIAINAGLDDPSVAPGKLDVLVIPGPDPGFIPKEEELGFVRAHLAKGADVLTICSGVFVAGYAGILDGKRATAPRSLLGPGAPKGMNLREKFADVKWEEKRWSNDGTIWTAGGITNGQDMAAAYIRQRWPGVAAETVLRMADVGERAQEYSTGSTVNNAWWVMNIARAWVGGLVR</sequence>
<reference evidence="2" key="1">
    <citation type="journal article" date="2020" name="Stud. Mycol.">
        <title>101 Dothideomycetes genomes: a test case for predicting lifestyles and emergence of pathogens.</title>
        <authorList>
            <person name="Haridas S."/>
            <person name="Albert R."/>
            <person name="Binder M."/>
            <person name="Bloem J."/>
            <person name="Labutti K."/>
            <person name="Salamov A."/>
            <person name="Andreopoulos B."/>
            <person name="Baker S."/>
            <person name="Barry K."/>
            <person name="Bills G."/>
            <person name="Bluhm B."/>
            <person name="Cannon C."/>
            <person name="Castanera R."/>
            <person name="Culley D."/>
            <person name="Daum C."/>
            <person name="Ezra D."/>
            <person name="Gonzalez J."/>
            <person name="Henrissat B."/>
            <person name="Kuo A."/>
            <person name="Liang C."/>
            <person name="Lipzen A."/>
            <person name="Lutzoni F."/>
            <person name="Magnuson J."/>
            <person name="Mondo S."/>
            <person name="Nolan M."/>
            <person name="Ohm R."/>
            <person name="Pangilinan J."/>
            <person name="Park H.-J."/>
            <person name="Ramirez L."/>
            <person name="Alfaro M."/>
            <person name="Sun H."/>
            <person name="Tritt A."/>
            <person name="Yoshinaga Y."/>
            <person name="Zwiers L.-H."/>
            <person name="Turgeon B."/>
            <person name="Goodwin S."/>
            <person name="Spatafora J."/>
            <person name="Crous P."/>
            <person name="Grigoriev I."/>
        </authorList>
    </citation>
    <scope>NUCLEOTIDE SEQUENCE</scope>
    <source>
        <strain evidence="2">ATCC 74209</strain>
    </source>
</reference>
<dbReference type="OrthoDB" id="543156at2759"/>
<feature type="domain" description="DJ-1/PfpI" evidence="1">
    <location>
        <begin position="51"/>
        <end position="198"/>
    </location>
</feature>
<name>A0A9P4JDJ3_9PLEO</name>
<organism evidence="2 3">
    <name type="scientific">Delitschia confertaspora ATCC 74209</name>
    <dbReference type="NCBI Taxonomy" id="1513339"/>
    <lineage>
        <taxon>Eukaryota</taxon>
        <taxon>Fungi</taxon>
        <taxon>Dikarya</taxon>
        <taxon>Ascomycota</taxon>
        <taxon>Pezizomycotina</taxon>
        <taxon>Dothideomycetes</taxon>
        <taxon>Pleosporomycetidae</taxon>
        <taxon>Pleosporales</taxon>
        <taxon>Delitschiaceae</taxon>
        <taxon>Delitschia</taxon>
    </lineage>
</organism>
<dbReference type="PANTHER" id="PTHR43130">
    <property type="entry name" value="ARAC-FAMILY TRANSCRIPTIONAL REGULATOR"/>
    <property type="match status" value="1"/>
</dbReference>
<dbReference type="EMBL" id="ML994241">
    <property type="protein sequence ID" value="KAF2197388.1"/>
    <property type="molecule type" value="Genomic_DNA"/>
</dbReference>
<dbReference type="Pfam" id="PF01965">
    <property type="entry name" value="DJ-1_PfpI"/>
    <property type="match status" value="1"/>
</dbReference>
<dbReference type="InterPro" id="IPR052158">
    <property type="entry name" value="INH-QAR"/>
</dbReference>
<evidence type="ECO:0000259" key="1">
    <source>
        <dbReference type="Pfam" id="PF01965"/>
    </source>
</evidence>
<gene>
    <name evidence="2" type="ORF">GQ43DRAFT_381119</name>
</gene>
<dbReference type="SUPFAM" id="SSF52317">
    <property type="entry name" value="Class I glutamine amidotransferase-like"/>
    <property type="match status" value="1"/>
</dbReference>
<dbReference type="InterPro" id="IPR002818">
    <property type="entry name" value="DJ-1/PfpI"/>
</dbReference>
<accession>A0A9P4JDJ3</accession>
<keyword evidence="3" id="KW-1185">Reference proteome</keyword>
<comment type="caution">
    <text evidence="2">The sequence shown here is derived from an EMBL/GenBank/DDBJ whole genome shotgun (WGS) entry which is preliminary data.</text>
</comment>
<keyword evidence="2" id="KW-0315">Glutamine amidotransferase</keyword>
<evidence type="ECO:0000313" key="2">
    <source>
        <dbReference type="EMBL" id="KAF2197388.1"/>
    </source>
</evidence>
<dbReference type="InterPro" id="IPR029062">
    <property type="entry name" value="Class_I_gatase-like"/>
</dbReference>
<proteinExistence type="predicted"/>
<dbReference type="Proteomes" id="UP000799536">
    <property type="component" value="Unassembled WGS sequence"/>
</dbReference>
<dbReference type="Gene3D" id="3.40.50.880">
    <property type="match status" value="1"/>
</dbReference>